<sequence length="164" mass="16064">MAGCSCPAGHRTPSCSATGSIATAGCAAAGCAAGSGCGTGSLSLERFDRDTTGALLRASGGLAGRLAGALLWVGVAFVSGFAAQVLGKQGGFTLCGSPGVANTIPEASGGAMSSHAVCPLLRRKLYNIPSYRHFPFCTTISTCIGGDKPHVGDVVGGVGGRCGR</sequence>
<reference evidence="1 2" key="1">
    <citation type="submission" date="2019-04" db="EMBL/GenBank/DDBJ databases">
        <authorList>
            <person name="Seth-Smith MB H."/>
            <person name="Seth-Smith H."/>
        </authorList>
    </citation>
    <scope>NUCLEOTIDE SEQUENCE [LARGE SCALE GENOMIC DNA]</scope>
    <source>
        <strain evidence="1">USB-603019</strain>
    </source>
</reference>
<proteinExistence type="predicted"/>
<keyword evidence="2" id="KW-1185">Reference proteome</keyword>
<accession>A0A5E3ZY59</accession>
<evidence type="ECO:0000313" key="2">
    <source>
        <dbReference type="Proteomes" id="UP000324288"/>
    </source>
</evidence>
<dbReference type="Proteomes" id="UP000324288">
    <property type="component" value="Chromosome"/>
</dbReference>
<dbReference type="AlphaFoldDB" id="A0A5E3ZY59"/>
<dbReference type="EMBL" id="LR584267">
    <property type="protein sequence ID" value="VHO00868.1"/>
    <property type="molecule type" value="Genomic_DNA"/>
</dbReference>
<name>A0A5E3ZY59_9ACTN</name>
<evidence type="ECO:0000313" key="1">
    <source>
        <dbReference type="EMBL" id="VHO00868.1"/>
    </source>
</evidence>
<protein>
    <submittedName>
        <fullName evidence="1">Uncharacterized protein</fullName>
    </submittedName>
</protein>
<gene>
    <name evidence="1" type="ORF">LC603019_01012</name>
</gene>
<organism evidence="1 2">
    <name type="scientific">Lawsonella clevelandensis</name>
    <dbReference type="NCBI Taxonomy" id="1528099"/>
    <lineage>
        <taxon>Bacteria</taxon>
        <taxon>Bacillati</taxon>
        <taxon>Actinomycetota</taxon>
        <taxon>Actinomycetes</taxon>
        <taxon>Mycobacteriales</taxon>
        <taxon>Lawsonellaceae</taxon>
        <taxon>Lawsonella</taxon>
    </lineage>
</organism>